<evidence type="ECO:0000313" key="3">
    <source>
        <dbReference type="Proteomes" id="UP001515480"/>
    </source>
</evidence>
<dbReference type="InterPro" id="IPR036691">
    <property type="entry name" value="Endo/exonu/phosph_ase_sf"/>
</dbReference>
<dbReference type="AlphaFoldDB" id="A0AB34K8G1"/>
<reference evidence="2 3" key="1">
    <citation type="journal article" date="2024" name="Science">
        <title>Giant polyketide synthase enzymes in the biosynthesis of giant marine polyether toxins.</title>
        <authorList>
            <person name="Fallon T.R."/>
            <person name="Shende V.V."/>
            <person name="Wierzbicki I.H."/>
            <person name="Pendleton A.L."/>
            <person name="Watervoot N.F."/>
            <person name="Auber R.P."/>
            <person name="Gonzalez D.J."/>
            <person name="Wisecaver J.H."/>
            <person name="Moore B.S."/>
        </authorList>
    </citation>
    <scope>NUCLEOTIDE SEQUENCE [LARGE SCALE GENOMIC DNA]</scope>
    <source>
        <strain evidence="2 3">12B1</strain>
    </source>
</reference>
<feature type="region of interest" description="Disordered" evidence="1">
    <location>
        <begin position="554"/>
        <end position="573"/>
    </location>
</feature>
<dbReference type="Gene3D" id="3.60.10.10">
    <property type="entry name" value="Endonuclease/exonuclease/phosphatase"/>
    <property type="match status" value="1"/>
</dbReference>
<evidence type="ECO:0008006" key="4">
    <source>
        <dbReference type="Google" id="ProtNLM"/>
    </source>
</evidence>
<name>A0AB34K8G1_PRYPA</name>
<keyword evidence="3" id="KW-1185">Reference proteome</keyword>
<protein>
    <recommendedName>
        <fullName evidence="4">Endonuclease/exonuclease/phosphatase domain-containing protein</fullName>
    </recommendedName>
</protein>
<dbReference type="Proteomes" id="UP001515480">
    <property type="component" value="Unassembled WGS sequence"/>
</dbReference>
<accession>A0AB34K8G1</accession>
<gene>
    <name evidence="2" type="ORF">AB1Y20_001457</name>
</gene>
<dbReference type="EMBL" id="JBGBPQ010000001">
    <property type="protein sequence ID" value="KAL1530556.1"/>
    <property type="molecule type" value="Genomic_DNA"/>
</dbReference>
<evidence type="ECO:0000256" key="1">
    <source>
        <dbReference type="SAM" id="MobiDB-lite"/>
    </source>
</evidence>
<dbReference type="SUPFAM" id="SSF56219">
    <property type="entry name" value="DNase I-like"/>
    <property type="match status" value="1"/>
</dbReference>
<proteinExistence type="predicted"/>
<comment type="caution">
    <text evidence="2">The sequence shown here is derived from an EMBL/GenBank/DDBJ whole genome shotgun (WGS) entry which is preliminary data.</text>
</comment>
<evidence type="ECO:0000313" key="2">
    <source>
        <dbReference type="EMBL" id="KAL1530556.1"/>
    </source>
</evidence>
<sequence>MRLLHWNVFEDGLADTPGSLGISPQFSARFSKVLTVLSGSGTQSPFMGWRETRDFTELPDLVPLDSTARLLGHVGCMYNAVYHAIGGEAVLRPGDIPLGNSLRSLFLHSTLADPSRPPSESNPWLTPDFEQEVARATSGCSPSAAPAAVAAIHTIAQEAFGERYGTLHWSRETALAISKRGTVLLHKWMGLSGEGERRMRGLRPFISPPAQPLEPGAQTALSRFLSTTTVTSCAADNTSRTARLQAEVRALIELELDGEGELRYLKTPTLQSAVRWLLAELCDHARFNPEAPSAVAQFARVDDVAGGPDAWLQLLFPALLHEMVEWTKAAALSNRHAIFCEKACAPFMRMLRCYALVPLSHLLQVAHASPDILSLVEFDSQWRSLPLPPPRRYQAVVGRGTAAVVFDSDLYEQIQIPGVAESAFVRSAREKGEGSSRVSPKNSAVALLRHREEGVVLLVVALHLESGAPSDSSKVRLRADQLRALFAELDTQVALLRAARQSKGTQDSTGAKERAAAAATAPMGGAPYVVIVAGDFNAIREEFVHGNGPSFFNTPGATGVRPPLKRPAADTDTVPAPSPPFAAFHADGRLRLRCDHADDGWIVEATRSDMPVQCTRAGANMVIDFIFVGTIGASQTNDTVGRPHCLCSPSDAEAAADEVEGIRFAVAKWGSDHLPVCADIAPY</sequence>
<organism evidence="2 3">
    <name type="scientific">Prymnesium parvum</name>
    <name type="common">Toxic golden alga</name>
    <dbReference type="NCBI Taxonomy" id="97485"/>
    <lineage>
        <taxon>Eukaryota</taxon>
        <taxon>Haptista</taxon>
        <taxon>Haptophyta</taxon>
        <taxon>Prymnesiophyceae</taxon>
        <taxon>Prymnesiales</taxon>
        <taxon>Prymnesiaceae</taxon>
        <taxon>Prymnesium</taxon>
    </lineage>
</organism>